<dbReference type="GO" id="GO:0045892">
    <property type="term" value="P:negative regulation of DNA-templated transcription"/>
    <property type="evidence" value="ECO:0007669"/>
    <property type="project" value="UniProtKB-UniRule"/>
</dbReference>
<dbReference type="Pfam" id="PF03477">
    <property type="entry name" value="ATP-cone"/>
    <property type="match status" value="1"/>
</dbReference>
<dbReference type="EMBL" id="CP046161">
    <property type="protein sequence ID" value="QKO29641.1"/>
    <property type="molecule type" value="Genomic_DNA"/>
</dbReference>
<keyword evidence="13" id="KW-1185">Reference proteome</keyword>
<name>A0A859DTZ8_9FIRM</name>
<dbReference type="GO" id="GO:0003677">
    <property type="term" value="F:DNA binding"/>
    <property type="evidence" value="ECO:0007669"/>
    <property type="project" value="UniProtKB-KW"/>
</dbReference>
<protein>
    <recommendedName>
        <fullName evidence="8">Transcriptional repressor NrdR</fullName>
    </recommendedName>
</protein>
<comment type="similarity">
    <text evidence="8">Belongs to the NrdR family.</text>
</comment>
<evidence type="ECO:0000256" key="7">
    <source>
        <dbReference type="ARBA" id="ARBA00023163"/>
    </source>
</evidence>
<accession>A0A859DTZ8</accession>
<dbReference type="InterPro" id="IPR055173">
    <property type="entry name" value="NrdR-like_N"/>
</dbReference>
<keyword evidence="3 8" id="KW-0862">Zinc</keyword>
<reference evidence="12 13" key="1">
    <citation type="submission" date="2019-11" db="EMBL/GenBank/DDBJ databases">
        <authorList>
            <person name="Ren C."/>
            <person name="Wang H."/>
            <person name="Xu Y."/>
        </authorList>
    </citation>
    <scope>NUCLEOTIDE SEQUENCE [LARGE SCALE GENOMIC DNA]</scope>
    <source>
        <strain evidence="13">JNU-WLY1368</strain>
        <strain evidence="10 12">LBM 19010</strain>
    </source>
</reference>
<dbReference type="PANTHER" id="PTHR30455">
    <property type="entry name" value="TRANSCRIPTIONAL REPRESSOR NRDR"/>
    <property type="match status" value="1"/>
</dbReference>
<keyword evidence="1 8" id="KW-0678">Repressor</keyword>
<comment type="cofactor">
    <cofactor evidence="8">
        <name>Zn(2+)</name>
        <dbReference type="ChEBI" id="CHEBI:29105"/>
    </cofactor>
    <text evidence="8">Binds 1 zinc ion.</text>
</comment>
<dbReference type="AlphaFoldDB" id="A0A859DTZ8"/>
<keyword evidence="8" id="KW-0479">Metal-binding</keyword>
<reference evidence="11" key="3">
    <citation type="journal article" date="2022" name="Int. J. Syst. Evol. Microbiol.">
        <title>Caproicibacterium lactatifermentans sp. nov., isolated from pit clay used for the production of Chinese strong aroma-type liquor.</title>
        <authorList>
            <person name="Wang H."/>
            <person name="Gu Y."/>
            <person name="Zhao D."/>
            <person name="Qiao Z."/>
            <person name="Zheng J."/>
            <person name="Gao J."/>
            <person name="Ren C."/>
            <person name="Xu Y."/>
        </authorList>
    </citation>
    <scope>NUCLEOTIDE SEQUENCE</scope>
    <source>
        <strain evidence="11">JNU-WLY1368</strain>
    </source>
</reference>
<gene>
    <name evidence="8 10" type="primary">nrdR</name>
    <name evidence="10" type="ORF">GJQ69_04065</name>
    <name evidence="11" type="ORF">GKP14_00515</name>
</gene>
<evidence type="ECO:0000256" key="5">
    <source>
        <dbReference type="ARBA" id="ARBA00023015"/>
    </source>
</evidence>
<proteinExistence type="inferred from homology"/>
<feature type="domain" description="ATP-cone" evidence="9">
    <location>
        <begin position="49"/>
        <end position="139"/>
    </location>
</feature>
<dbReference type="Proteomes" id="UP000501316">
    <property type="component" value="Chromosome"/>
</dbReference>
<sequence>MKCPYCGYDESKVIDSRPTDEGERIRRRRECMKCGKRFTTYEVIETVPLIVIKKDKSREVFDRSKLLRGLLRACEKRPVSLATLEHLVDEIEAKLQNSLDREVESSQIGEYAMEKLKDIDEVAYVRFASVYRQFQDINTFMDELNDILRTRQKKRKTDNNKKQ</sequence>
<dbReference type="GO" id="GO:0008270">
    <property type="term" value="F:zinc ion binding"/>
    <property type="evidence" value="ECO:0007669"/>
    <property type="project" value="UniProtKB-UniRule"/>
</dbReference>
<organism evidence="10 12">
    <name type="scientific">Caproicibacterium lactatifermentans</name>
    <dbReference type="NCBI Taxonomy" id="2666138"/>
    <lineage>
        <taxon>Bacteria</taxon>
        <taxon>Bacillati</taxon>
        <taxon>Bacillota</taxon>
        <taxon>Clostridia</taxon>
        <taxon>Eubacteriales</taxon>
        <taxon>Oscillospiraceae</taxon>
        <taxon>Caproicibacterium</taxon>
    </lineage>
</organism>
<keyword evidence="5 8" id="KW-0805">Transcription regulation</keyword>
<evidence type="ECO:0000256" key="2">
    <source>
        <dbReference type="ARBA" id="ARBA00022741"/>
    </source>
</evidence>
<reference evidence="11" key="2">
    <citation type="journal article" date="2021" name="Appl. Environ. Microbiol.">
        <title>Adaptability of a Caproate-Producing Bacterium Contributes to Its Dominance in an Anaerobic Fermentation System.</title>
        <authorList>
            <person name="Wang H."/>
            <person name="Gu Y."/>
            <person name="Zhou W."/>
            <person name="Zhao D."/>
            <person name="Qiao Z."/>
            <person name="Zheng J."/>
            <person name="Gao J."/>
            <person name="Chen X."/>
            <person name="Ren C."/>
            <person name="Xu Y."/>
        </authorList>
    </citation>
    <scope>NUCLEOTIDE SEQUENCE</scope>
    <source>
        <strain evidence="11">JNU-WLY1368</strain>
    </source>
</reference>
<evidence type="ECO:0000256" key="3">
    <source>
        <dbReference type="ARBA" id="ARBA00022833"/>
    </source>
</evidence>
<comment type="function">
    <text evidence="8">Negatively regulates transcription of bacterial ribonucleotide reductase nrd genes and operons by binding to NrdR-boxes.</text>
</comment>
<keyword evidence="2 8" id="KW-0547">Nucleotide-binding</keyword>
<evidence type="ECO:0000313" key="10">
    <source>
        <dbReference type="EMBL" id="QKN23723.1"/>
    </source>
</evidence>
<dbReference type="RefSeq" id="WP_086035949.1">
    <property type="nucleotide sequence ID" value="NZ_CP046051.1"/>
</dbReference>
<keyword evidence="7 8" id="KW-0804">Transcription</keyword>
<evidence type="ECO:0000313" key="12">
    <source>
        <dbReference type="Proteomes" id="UP000501316"/>
    </source>
</evidence>
<keyword evidence="8" id="KW-0863">Zinc-finger</keyword>
<feature type="zinc finger region" evidence="8">
    <location>
        <begin position="3"/>
        <end position="34"/>
    </location>
</feature>
<dbReference type="PROSITE" id="PS51161">
    <property type="entry name" value="ATP_CONE"/>
    <property type="match status" value="1"/>
</dbReference>
<dbReference type="HAMAP" id="MF_00440">
    <property type="entry name" value="NrdR"/>
    <property type="match status" value="1"/>
</dbReference>
<dbReference type="InterPro" id="IPR003796">
    <property type="entry name" value="RNR_NrdR-like"/>
</dbReference>
<dbReference type="Proteomes" id="UP000509623">
    <property type="component" value="Chromosome"/>
</dbReference>
<dbReference type="NCBIfam" id="TIGR00244">
    <property type="entry name" value="transcriptional regulator NrdR"/>
    <property type="match status" value="1"/>
</dbReference>
<dbReference type="PANTHER" id="PTHR30455:SF2">
    <property type="entry name" value="TRANSCRIPTIONAL REPRESSOR NRDR"/>
    <property type="match status" value="1"/>
</dbReference>
<dbReference type="InterPro" id="IPR005144">
    <property type="entry name" value="ATP-cone_dom"/>
</dbReference>
<evidence type="ECO:0000256" key="6">
    <source>
        <dbReference type="ARBA" id="ARBA00023125"/>
    </source>
</evidence>
<evidence type="ECO:0000313" key="11">
    <source>
        <dbReference type="EMBL" id="QKO29641.1"/>
    </source>
</evidence>
<keyword evidence="6 8" id="KW-0238">DNA-binding</keyword>
<evidence type="ECO:0000256" key="8">
    <source>
        <dbReference type="HAMAP-Rule" id="MF_00440"/>
    </source>
</evidence>
<dbReference type="KEGG" id="clf:GJQ69_04065"/>
<evidence type="ECO:0000313" key="13">
    <source>
        <dbReference type="Proteomes" id="UP000509623"/>
    </source>
</evidence>
<evidence type="ECO:0000256" key="4">
    <source>
        <dbReference type="ARBA" id="ARBA00022840"/>
    </source>
</evidence>
<evidence type="ECO:0000256" key="1">
    <source>
        <dbReference type="ARBA" id="ARBA00022491"/>
    </source>
</evidence>
<dbReference type="EMBL" id="CP046051">
    <property type="protein sequence ID" value="QKN23723.1"/>
    <property type="molecule type" value="Genomic_DNA"/>
</dbReference>
<keyword evidence="4 8" id="KW-0067">ATP-binding</keyword>
<dbReference type="Pfam" id="PF22811">
    <property type="entry name" value="Zn_ribbon_NrdR"/>
    <property type="match status" value="1"/>
</dbReference>
<dbReference type="GO" id="GO:0005524">
    <property type="term" value="F:ATP binding"/>
    <property type="evidence" value="ECO:0007669"/>
    <property type="project" value="UniProtKB-UniRule"/>
</dbReference>
<evidence type="ECO:0000259" key="9">
    <source>
        <dbReference type="PROSITE" id="PS51161"/>
    </source>
</evidence>